<name>A0A0B6XWQ1_9EUPU</name>
<organism evidence="1">
    <name type="scientific">Arion vulgaris</name>
    <dbReference type="NCBI Taxonomy" id="1028688"/>
    <lineage>
        <taxon>Eukaryota</taxon>
        <taxon>Metazoa</taxon>
        <taxon>Spiralia</taxon>
        <taxon>Lophotrochozoa</taxon>
        <taxon>Mollusca</taxon>
        <taxon>Gastropoda</taxon>
        <taxon>Heterobranchia</taxon>
        <taxon>Euthyneura</taxon>
        <taxon>Panpulmonata</taxon>
        <taxon>Eupulmonata</taxon>
        <taxon>Stylommatophora</taxon>
        <taxon>Helicina</taxon>
        <taxon>Arionoidea</taxon>
        <taxon>Arionidae</taxon>
        <taxon>Arion</taxon>
    </lineage>
</organism>
<feature type="non-terminal residue" evidence="1">
    <location>
        <position position="1"/>
    </location>
</feature>
<proteinExistence type="predicted"/>
<gene>
    <name evidence="1" type="primary">ORF4087</name>
</gene>
<protein>
    <submittedName>
        <fullName evidence="1">Uncharacterized protein</fullName>
    </submittedName>
</protein>
<dbReference type="EMBL" id="HACG01001607">
    <property type="protein sequence ID" value="CEK48472.1"/>
    <property type="molecule type" value="Transcribed_RNA"/>
</dbReference>
<reference evidence="1" key="1">
    <citation type="submission" date="2014-12" db="EMBL/GenBank/DDBJ databases">
        <title>Insight into the proteome of Arion vulgaris.</title>
        <authorList>
            <person name="Aradska J."/>
            <person name="Bulat T."/>
            <person name="Smidak R."/>
            <person name="Sarate P."/>
            <person name="Gangsoo J."/>
            <person name="Sialana F."/>
            <person name="Bilban M."/>
            <person name="Lubec G."/>
        </authorList>
    </citation>
    <scope>NUCLEOTIDE SEQUENCE</scope>
    <source>
        <tissue evidence="1">Skin</tissue>
    </source>
</reference>
<dbReference type="AlphaFoldDB" id="A0A0B6XWQ1"/>
<evidence type="ECO:0000313" key="1">
    <source>
        <dbReference type="EMBL" id="CEK48472.1"/>
    </source>
</evidence>
<sequence length="63" mass="7152">VVGDCFLGLNFTVSSIHTRKVQQNTSEAVIITACHRRLLDSRKFNMNNVCHKMTFLPVQTSFP</sequence>
<accession>A0A0B6XWQ1</accession>